<name>A0A6L9L568_9BACT</name>
<sequence length="123" mass="14470">MRKPVVKPLNAGDTVYRLTRRGVSEHVVVDVWKHIVSIRINHGIVKLNRYLVDGEKARNSSDTYRTHTFYRNRSHPDLEPYPTNQQRDQINGLLAKLRYEVRNKTTQSRLAVIYRMLNQLVNT</sequence>
<gene>
    <name evidence="1" type="ORF">GK108_12505</name>
</gene>
<accession>A0A6L9L568</accession>
<dbReference type="Proteomes" id="UP000474175">
    <property type="component" value="Unassembled WGS sequence"/>
</dbReference>
<organism evidence="1 2">
    <name type="scientific">Spirosoma terrae</name>
    <dbReference type="NCBI Taxonomy" id="1968276"/>
    <lineage>
        <taxon>Bacteria</taxon>
        <taxon>Pseudomonadati</taxon>
        <taxon>Bacteroidota</taxon>
        <taxon>Cytophagia</taxon>
        <taxon>Cytophagales</taxon>
        <taxon>Cytophagaceae</taxon>
        <taxon>Spirosoma</taxon>
    </lineage>
</organism>
<dbReference type="EMBL" id="JAAFZH010000004">
    <property type="protein sequence ID" value="NDU95696.1"/>
    <property type="molecule type" value="Genomic_DNA"/>
</dbReference>
<keyword evidence="2" id="KW-1185">Reference proteome</keyword>
<dbReference type="RefSeq" id="WP_163948222.1">
    <property type="nucleotide sequence ID" value="NZ_JAAFZH010000004.1"/>
</dbReference>
<evidence type="ECO:0000313" key="1">
    <source>
        <dbReference type="EMBL" id="NDU95696.1"/>
    </source>
</evidence>
<dbReference type="AlphaFoldDB" id="A0A6L9L568"/>
<evidence type="ECO:0000313" key="2">
    <source>
        <dbReference type="Proteomes" id="UP000474175"/>
    </source>
</evidence>
<comment type="caution">
    <text evidence="1">The sequence shown here is derived from an EMBL/GenBank/DDBJ whole genome shotgun (WGS) entry which is preliminary data.</text>
</comment>
<proteinExistence type="predicted"/>
<protein>
    <submittedName>
        <fullName evidence="1">Uncharacterized protein</fullName>
    </submittedName>
</protein>
<reference evidence="1 2" key="1">
    <citation type="submission" date="2020-02" db="EMBL/GenBank/DDBJ databases">
        <title>Draft genome sequence of two Spirosoma agri KCTC 52727 and Spirosoma terrae KCTC 52035.</title>
        <authorList>
            <person name="Rojas J."/>
            <person name="Ambika Manirajan B."/>
            <person name="Suarez C."/>
            <person name="Ratering S."/>
            <person name="Schnell S."/>
        </authorList>
    </citation>
    <scope>NUCLEOTIDE SEQUENCE [LARGE SCALE GENOMIC DNA]</scope>
    <source>
        <strain evidence="1 2">KCTC 52035</strain>
    </source>
</reference>